<dbReference type="Proteomes" id="UP000187203">
    <property type="component" value="Unassembled WGS sequence"/>
</dbReference>
<accession>A0A1R3IYJ0</accession>
<evidence type="ECO:0000313" key="2">
    <source>
        <dbReference type="Proteomes" id="UP000187203"/>
    </source>
</evidence>
<comment type="caution">
    <text evidence="1">The sequence shown here is derived from an EMBL/GenBank/DDBJ whole genome shotgun (WGS) entry which is preliminary data.</text>
</comment>
<reference evidence="2" key="1">
    <citation type="submission" date="2013-09" db="EMBL/GenBank/DDBJ databases">
        <title>Corchorus olitorius genome sequencing.</title>
        <authorList>
            <person name="Alam M."/>
            <person name="Haque M.S."/>
            <person name="Islam M.S."/>
            <person name="Emdad E.M."/>
            <person name="Islam M.M."/>
            <person name="Ahmed B."/>
            <person name="Halim A."/>
            <person name="Hossen Q.M.M."/>
            <person name="Hossain M.Z."/>
            <person name="Ahmed R."/>
            <person name="Khan M.M."/>
            <person name="Islam R."/>
            <person name="Rashid M.M."/>
            <person name="Khan S.A."/>
            <person name="Rahman M.S."/>
            <person name="Alam M."/>
            <person name="Yahiya A.S."/>
            <person name="Khan M.S."/>
            <person name="Azam M.S."/>
            <person name="Haque T."/>
            <person name="Lashkar M.Z.H."/>
            <person name="Akhand A.I."/>
            <person name="Morshed G."/>
            <person name="Roy S."/>
            <person name="Uddin K.S."/>
            <person name="Rabeya T."/>
            <person name="Hossain A.S."/>
            <person name="Chowdhury A."/>
            <person name="Snigdha A.R."/>
            <person name="Mortoza M.S."/>
            <person name="Matin S.A."/>
            <person name="Hoque S.M.E."/>
            <person name="Islam M.K."/>
            <person name="Roy D.K."/>
            <person name="Haider R."/>
            <person name="Moosa M.M."/>
            <person name="Elias S.M."/>
            <person name="Hasan A.M."/>
            <person name="Jahan S."/>
            <person name="Shafiuddin M."/>
            <person name="Mahmood N."/>
            <person name="Shommy N.S."/>
        </authorList>
    </citation>
    <scope>NUCLEOTIDE SEQUENCE [LARGE SCALE GENOMIC DNA]</scope>
    <source>
        <strain evidence="2">cv. O-4</strain>
    </source>
</reference>
<gene>
    <name evidence="1" type="ORF">COLO4_20631</name>
</gene>
<sequence length="72" mass="7814">MVAVSSVKGRMESVERRVSGSIFLGEPSVCITVVVSKNLKRVVVSKNLKRVSRASGCCVLVRENQYGGRSVM</sequence>
<proteinExistence type="predicted"/>
<dbReference type="EMBL" id="AWUE01017290">
    <property type="protein sequence ID" value="OMO87636.1"/>
    <property type="molecule type" value="Genomic_DNA"/>
</dbReference>
<keyword evidence="2" id="KW-1185">Reference proteome</keyword>
<protein>
    <submittedName>
        <fullName evidence="1">Uncharacterized protein</fullName>
    </submittedName>
</protein>
<name>A0A1R3IYJ0_9ROSI</name>
<dbReference type="AlphaFoldDB" id="A0A1R3IYJ0"/>
<evidence type="ECO:0000313" key="1">
    <source>
        <dbReference type="EMBL" id="OMO87636.1"/>
    </source>
</evidence>
<organism evidence="1 2">
    <name type="scientific">Corchorus olitorius</name>
    <dbReference type="NCBI Taxonomy" id="93759"/>
    <lineage>
        <taxon>Eukaryota</taxon>
        <taxon>Viridiplantae</taxon>
        <taxon>Streptophyta</taxon>
        <taxon>Embryophyta</taxon>
        <taxon>Tracheophyta</taxon>
        <taxon>Spermatophyta</taxon>
        <taxon>Magnoliopsida</taxon>
        <taxon>eudicotyledons</taxon>
        <taxon>Gunneridae</taxon>
        <taxon>Pentapetalae</taxon>
        <taxon>rosids</taxon>
        <taxon>malvids</taxon>
        <taxon>Malvales</taxon>
        <taxon>Malvaceae</taxon>
        <taxon>Grewioideae</taxon>
        <taxon>Apeibeae</taxon>
        <taxon>Corchorus</taxon>
    </lineage>
</organism>